<dbReference type="CDD" id="cd09803">
    <property type="entry name" value="UBAN"/>
    <property type="match status" value="1"/>
</dbReference>
<keyword evidence="5" id="KW-0597">Phosphoprotein</keyword>
<feature type="coiled-coil region" evidence="21">
    <location>
        <begin position="299"/>
        <end position="441"/>
    </location>
</feature>
<dbReference type="PANTHER" id="PTHR31553:SF3">
    <property type="entry name" value="NF-KAPPA-B ESSENTIAL MODULATOR"/>
    <property type="match status" value="1"/>
</dbReference>
<keyword evidence="13" id="KW-1015">Disulfide bond</keyword>
<feature type="region of interest" description="Disordered" evidence="22">
    <location>
        <begin position="1"/>
        <end position="21"/>
    </location>
</feature>
<evidence type="ECO:0000256" key="1">
    <source>
        <dbReference type="ARBA" id="ARBA00004123"/>
    </source>
</evidence>
<evidence type="ECO:0000256" key="18">
    <source>
        <dbReference type="ARBA" id="ARBA00041660"/>
    </source>
</evidence>
<feature type="region of interest" description="Disordered" evidence="22">
    <location>
        <begin position="134"/>
        <end position="164"/>
    </location>
</feature>
<dbReference type="FunFam" id="1.20.5.390:FF:000002">
    <property type="entry name" value="NF-kappa-B essential modulator isoform X1"/>
    <property type="match status" value="1"/>
</dbReference>
<comment type="subcellular location">
    <subcellularLocation>
        <location evidence="2">Cytoplasm</location>
    </subcellularLocation>
    <subcellularLocation>
        <location evidence="1">Nucleus</location>
    </subcellularLocation>
</comment>
<evidence type="ECO:0000256" key="6">
    <source>
        <dbReference type="ARBA" id="ARBA00022723"/>
    </source>
</evidence>
<evidence type="ECO:0000256" key="10">
    <source>
        <dbReference type="ARBA" id="ARBA00022843"/>
    </source>
</evidence>
<organism evidence="24 25">
    <name type="scientific">Hymenochirus boettgeri</name>
    <name type="common">Congo dwarf clawed frog</name>
    <dbReference type="NCBI Taxonomy" id="247094"/>
    <lineage>
        <taxon>Eukaryota</taxon>
        <taxon>Metazoa</taxon>
        <taxon>Chordata</taxon>
        <taxon>Craniata</taxon>
        <taxon>Vertebrata</taxon>
        <taxon>Euteleostomi</taxon>
        <taxon>Amphibia</taxon>
        <taxon>Batrachia</taxon>
        <taxon>Anura</taxon>
        <taxon>Pipoidea</taxon>
        <taxon>Pipidae</taxon>
        <taxon>Pipinae</taxon>
        <taxon>Hymenochirus</taxon>
    </lineage>
</organism>
<evidence type="ECO:0000256" key="13">
    <source>
        <dbReference type="ARBA" id="ARBA00023157"/>
    </source>
</evidence>
<dbReference type="GO" id="GO:0008270">
    <property type="term" value="F:zinc ion binding"/>
    <property type="evidence" value="ECO:0007669"/>
    <property type="project" value="UniProtKB-KW"/>
</dbReference>
<dbReference type="AlphaFoldDB" id="A0A8T2JX15"/>
<dbReference type="InterPro" id="IPR051301">
    <property type="entry name" value="Optineurin/NFkB_EssMod"/>
</dbReference>
<keyword evidence="12 21" id="KW-0175">Coiled coil</keyword>
<feature type="coiled-coil region" evidence="21">
    <location>
        <begin position="190"/>
        <end position="256"/>
    </location>
</feature>
<evidence type="ECO:0000313" key="25">
    <source>
        <dbReference type="Proteomes" id="UP000812440"/>
    </source>
</evidence>
<comment type="caution">
    <text evidence="24">The sequence shown here is derived from an EMBL/GenBank/DDBJ whole genome shotgun (WGS) entry which is preliminary data.</text>
</comment>
<dbReference type="InterPro" id="IPR021063">
    <property type="entry name" value="NEMO_N"/>
</dbReference>
<keyword evidence="4" id="KW-1017">Isopeptide bond</keyword>
<evidence type="ECO:0000313" key="24">
    <source>
        <dbReference type="EMBL" id="KAG8447757.1"/>
    </source>
</evidence>
<keyword evidence="15" id="KW-0539">Nucleus</keyword>
<evidence type="ECO:0000256" key="8">
    <source>
        <dbReference type="ARBA" id="ARBA00022771"/>
    </source>
</evidence>
<keyword evidence="10" id="KW-0832">Ubl conjugation</keyword>
<gene>
    <name evidence="24" type="ORF">GDO86_015027</name>
</gene>
<keyword evidence="9" id="KW-0862">Zinc</keyword>
<keyword evidence="14" id="KW-0804">Transcription</keyword>
<evidence type="ECO:0000256" key="17">
    <source>
        <dbReference type="ARBA" id="ARBA00041525"/>
    </source>
</evidence>
<feature type="compositionally biased region" description="Basic and acidic residues" evidence="22">
    <location>
        <begin position="134"/>
        <end position="143"/>
    </location>
</feature>
<accession>A0A8T2JX15</accession>
<dbReference type="GO" id="GO:0006974">
    <property type="term" value="P:DNA damage response"/>
    <property type="evidence" value="ECO:0007669"/>
    <property type="project" value="UniProtKB-KW"/>
</dbReference>
<dbReference type="GO" id="GO:0008385">
    <property type="term" value="C:IkappaB kinase complex"/>
    <property type="evidence" value="ECO:0007669"/>
    <property type="project" value="TreeGrafter"/>
</dbReference>
<feature type="compositionally biased region" description="Polar residues" evidence="22">
    <location>
        <begin position="1"/>
        <end position="20"/>
    </location>
</feature>
<dbReference type="EMBL" id="JAACNH010000003">
    <property type="protein sequence ID" value="KAG8447758.1"/>
    <property type="molecule type" value="Genomic_DNA"/>
</dbReference>
<name>A0A8T2JX15_9PIPI</name>
<dbReference type="OrthoDB" id="6343844at2759"/>
<dbReference type="PANTHER" id="PTHR31553">
    <property type="entry name" value="NF-KAPPA-B ESSENTIAL MODULATOR"/>
    <property type="match status" value="1"/>
</dbReference>
<evidence type="ECO:0000256" key="7">
    <source>
        <dbReference type="ARBA" id="ARBA00022763"/>
    </source>
</evidence>
<keyword evidence="6" id="KW-0479">Metal-binding</keyword>
<dbReference type="Pfam" id="PF18414">
    <property type="entry name" value="zf_C2H2_10"/>
    <property type="match status" value="1"/>
</dbReference>
<evidence type="ECO:0000256" key="11">
    <source>
        <dbReference type="ARBA" id="ARBA00023015"/>
    </source>
</evidence>
<dbReference type="Gene3D" id="1.20.5.390">
    <property type="entry name" value="L1 transposable element, trimerization domain"/>
    <property type="match status" value="2"/>
</dbReference>
<dbReference type="InterPro" id="IPR032419">
    <property type="entry name" value="CC2-LZ_dom"/>
</dbReference>
<protein>
    <recommendedName>
        <fullName evidence="16">NF-kappa-B essential modulator</fullName>
    </recommendedName>
    <alternativeName>
        <fullName evidence="18">IkB kinase-associated protein 1</fullName>
    </alternativeName>
    <alternativeName>
        <fullName evidence="19">Inhibitor of nuclear factor kappa-B kinase subunit gamma</fullName>
    </alternativeName>
    <alternativeName>
        <fullName evidence="17">NF-kappa-B essential modifier</fullName>
    </alternativeName>
</protein>
<evidence type="ECO:0000256" key="3">
    <source>
        <dbReference type="ARBA" id="ARBA00022490"/>
    </source>
</evidence>
<dbReference type="PROSITE" id="PS51801">
    <property type="entry name" value="ZF_CCHC_NOA"/>
    <property type="match status" value="1"/>
</dbReference>
<dbReference type="GO" id="GO:0005634">
    <property type="term" value="C:nucleus"/>
    <property type="evidence" value="ECO:0007669"/>
    <property type="project" value="UniProtKB-SubCell"/>
</dbReference>
<dbReference type="Gene3D" id="1.20.5.990">
    <property type="entry name" value="Nemo cc2-lz domain - 1d5 darpin complex"/>
    <property type="match status" value="1"/>
</dbReference>
<evidence type="ECO:0000256" key="2">
    <source>
        <dbReference type="ARBA" id="ARBA00004496"/>
    </source>
</evidence>
<dbReference type="GO" id="GO:0070530">
    <property type="term" value="F:K63-linked polyubiquitin modification-dependent protein binding"/>
    <property type="evidence" value="ECO:0007669"/>
    <property type="project" value="InterPro"/>
</dbReference>
<dbReference type="FunFam" id="1.20.5.990:FF:000003">
    <property type="entry name" value="NF-kappa-B essential modulator isoform X1"/>
    <property type="match status" value="1"/>
</dbReference>
<evidence type="ECO:0000256" key="20">
    <source>
        <dbReference type="PROSITE-ProRule" id="PRU01142"/>
    </source>
</evidence>
<evidence type="ECO:0000259" key="23">
    <source>
        <dbReference type="PROSITE" id="PS51801"/>
    </source>
</evidence>
<evidence type="ECO:0000256" key="19">
    <source>
        <dbReference type="ARBA" id="ARBA00043239"/>
    </source>
</evidence>
<evidence type="ECO:0000256" key="12">
    <source>
        <dbReference type="ARBA" id="ARBA00023054"/>
    </source>
</evidence>
<keyword evidence="8 20" id="KW-0863">Zinc-finger</keyword>
<evidence type="ECO:0000256" key="4">
    <source>
        <dbReference type="ARBA" id="ARBA00022499"/>
    </source>
</evidence>
<evidence type="ECO:0000256" key="16">
    <source>
        <dbReference type="ARBA" id="ARBA00040893"/>
    </source>
</evidence>
<dbReference type="GO" id="GO:0043123">
    <property type="term" value="P:positive regulation of canonical NF-kappaB signal transduction"/>
    <property type="evidence" value="ECO:0007669"/>
    <property type="project" value="TreeGrafter"/>
</dbReference>
<dbReference type="EMBL" id="JAACNH010000003">
    <property type="protein sequence ID" value="KAG8447757.1"/>
    <property type="molecule type" value="Genomic_DNA"/>
</dbReference>
<proteinExistence type="predicted"/>
<evidence type="ECO:0000256" key="15">
    <source>
        <dbReference type="ARBA" id="ARBA00023242"/>
    </source>
</evidence>
<feature type="domain" description="CCHC NOA-type" evidence="23">
    <location>
        <begin position="480"/>
        <end position="510"/>
    </location>
</feature>
<evidence type="ECO:0000256" key="21">
    <source>
        <dbReference type="SAM" id="Coils"/>
    </source>
</evidence>
<dbReference type="Pfam" id="PF11577">
    <property type="entry name" value="NEMO"/>
    <property type="match status" value="1"/>
</dbReference>
<dbReference type="InterPro" id="IPR034735">
    <property type="entry name" value="NEMO_ZF"/>
</dbReference>
<evidence type="ECO:0000256" key="5">
    <source>
        <dbReference type="ARBA" id="ARBA00022553"/>
    </source>
</evidence>
<dbReference type="Proteomes" id="UP000812440">
    <property type="component" value="Chromosome 8_10"/>
</dbReference>
<sequence>MSLRTHTTDMVQPNESSASECNLCEGGIGDASLGKPDVLPPELANHEGFQRIWAENQDLRTALEQSNLMLRKRHSEMMEFQESQRKEREFITFKFGEAKNLVLRLSKERSLLQSHLEEVRKQLSDLTAKEGGHIENKQSKPEDTIVTVQGPPKKSHGEEEETTNTGLCTENLLGAVDRNLRTDQEFLKVLQETESRNVQLQQQIAELQNEIAELKGQMAESEKEAQKQLQCLKLQLEQLAEEKNSVKSQVTSLLGELNERQMSLEISKKEKGKVEERLRITLKEKNDLEMQEKQKVVQLDHWMMQVQNLESALKVQRQNASDEKRKLAQLQVAYQKIFQEYDTHIKMTMQQEKFSKDADIRIQELKQQLQEAEEALVAKQELIDKLKDEAEKQRSLIDTVPVLKAQAEIFRADFLAERKAREKLHSERESLQKQLEELLTGRLSNRAMIEEMRNRHYDNLHPSLPADLYPLPPSASFPPELEPMEFRCPKCQYKAPDMDTLQIHVMDCIQ</sequence>
<keyword evidence="3" id="KW-0963">Cytoplasm</keyword>
<evidence type="ECO:0000256" key="22">
    <source>
        <dbReference type="SAM" id="MobiDB-lite"/>
    </source>
</evidence>
<keyword evidence="11" id="KW-0805">Transcription regulation</keyword>
<evidence type="ECO:0000256" key="14">
    <source>
        <dbReference type="ARBA" id="ARBA00023163"/>
    </source>
</evidence>
<reference evidence="24" key="1">
    <citation type="thesis" date="2020" institute="ProQuest LLC" country="789 East Eisenhower Parkway, Ann Arbor, MI, USA">
        <title>Comparative Genomics and Chromosome Evolution.</title>
        <authorList>
            <person name="Mudd A.B."/>
        </authorList>
    </citation>
    <scope>NUCLEOTIDE SEQUENCE</scope>
    <source>
        <strain evidence="24">Female2</strain>
        <tissue evidence="24">Blood</tissue>
    </source>
</reference>
<dbReference type="Pfam" id="PF16516">
    <property type="entry name" value="CC2-LZ"/>
    <property type="match status" value="1"/>
</dbReference>
<keyword evidence="25" id="KW-1185">Reference proteome</keyword>
<keyword evidence="7" id="KW-0227">DNA damage</keyword>
<evidence type="ECO:0000256" key="9">
    <source>
        <dbReference type="ARBA" id="ARBA00022833"/>
    </source>
</evidence>